<evidence type="ECO:0000313" key="15">
    <source>
        <dbReference type="WBParaSite" id="Csp11.Scaffold628.g6995.t1"/>
    </source>
</evidence>
<dbReference type="InterPro" id="IPR000182">
    <property type="entry name" value="GNAT_dom"/>
</dbReference>
<dbReference type="Gene3D" id="3.40.630.30">
    <property type="match status" value="1"/>
</dbReference>
<dbReference type="CDD" id="cd04301">
    <property type="entry name" value="NAT_SF"/>
    <property type="match status" value="1"/>
</dbReference>
<evidence type="ECO:0000256" key="4">
    <source>
        <dbReference type="ARBA" id="ARBA00048251"/>
    </source>
</evidence>
<dbReference type="Proteomes" id="UP000095282">
    <property type="component" value="Unplaced"/>
</dbReference>
<comment type="catalytic activity">
    <reaction evidence="8">
        <text>N-terminal L-methionyl-L-valyl-[protein] + acetyl-CoA = N-terminal N(alpha)-acetyl-L-methionyl-L-valyl-[protein] + CoA + H(+)</text>
        <dbReference type="Rhea" id="RHEA:50572"/>
        <dbReference type="Rhea" id="RHEA-COMP:12730"/>
        <dbReference type="Rhea" id="RHEA-COMP:12731"/>
        <dbReference type="ChEBI" id="CHEBI:15378"/>
        <dbReference type="ChEBI" id="CHEBI:57287"/>
        <dbReference type="ChEBI" id="CHEBI:57288"/>
        <dbReference type="ChEBI" id="CHEBI:133402"/>
        <dbReference type="ChEBI" id="CHEBI:133403"/>
        <dbReference type="EC" id="2.3.1.258"/>
    </reaction>
</comment>
<evidence type="ECO:0000256" key="7">
    <source>
        <dbReference type="ARBA" id="ARBA00048618"/>
    </source>
</evidence>
<organism evidence="14 15">
    <name type="scientific">Caenorhabditis tropicalis</name>
    <dbReference type="NCBI Taxonomy" id="1561998"/>
    <lineage>
        <taxon>Eukaryota</taxon>
        <taxon>Metazoa</taxon>
        <taxon>Ecdysozoa</taxon>
        <taxon>Nematoda</taxon>
        <taxon>Chromadorea</taxon>
        <taxon>Rhabditida</taxon>
        <taxon>Rhabditina</taxon>
        <taxon>Rhabditomorpha</taxon>
        <taxon>Rhabditoidea</taxon>
        <taxon>Rhabditidae</taxon>
        <taxon>Peloderinae</taxon>
        <taxon>Caenorhabditis</taxon>
    </lineage>
</organism>
<evidence type="ECO:0000256" key="10">
    <source>
        <dbReference type="ARBA" id="ARBA00049103"/>
    </source>
</evidence>
<evidence type="ECO:0000256" key="6">
    <source>
        <dbReference type="ARBA" id="ARBA00048490"/>
    </source>
</evidence>
<comment type="catalytic activity">
    <reaction evidence="6">
        <text>N-terminal L-methionyl-L-phenylalanyl-[protein] + acetyl-CoA = N-terminal N(alpha)-acetyl-L-methionyl-L-phenylalanyl-[protein] + CoA + H(+)</text>
        <dbReference type="Rhea" id="RHEA:50528"/>
        <dbReference type="Rhea" id="RHEA-COMP:12715"/>
        <dbReference type="Rhea" id="RHEA-COMP:12716"/>
        <dbReference type="ChEBI" id="CHEBI:15378"/>
        <dbReference type="ChEBI" id="CHEBI:57287"/>
        <dbReference type="ChEBI" id="CHEBI:57288"/>
        <dbReference type="ChEBI" id="CHEBI:133382"/>
        <dbReference type="ChEBI" id="CHEBI:133383"/>
        <dbReference type="EC" id="2.3.1.258"/>
    </reaction>
</comment>
<dbReference type="Pfam" id="PF00583">
    <property type="entry name" value="Acetyltransf_1"/>
    <property type="match status" value="1"/>
</dbReference>
<dbReference type="AlphaFoldDB" id="A0A1I7TL52"/>
<evidence type="ECO:0000256" key="12">
    <source>
        <dbReference type="SAM" id="MobiDB-lite"/>
    </source>
</evidence>
<evidence type="ECO:0000256" key="5">
    <source>
        <dbReference type="ARBA" id="ARBA00048335"/>
    </source>
</evidence>
<evidence type="ECO:0000256" key="1">
    <source>
        <dbReference type="ARBA" id="ARBA00022679"/>
    </source>
</evidence>
<dbReference type="SUPFAM" id="SSF55729">
    <property type="entry name" value="Acyl-CoA N-acyltransferases (Nat)"/>
    <property type="match status" value="1"/>
</dbReference>
<dbReference type="InterPro" id="IPR051556">
    <property type="entry name" value="N-term/lysine_N-AcTrnsfr"/>
</dbReference>
<evidence type="ECO:0000259" key="13">
    <source>
        <dbReference type="PROSITE" id="PS51186"/>
    </source>
</evidence>
<dbReference type="PANTHER" id="PTHR42919:SF8">
    <property type="entry name" value="N-ALPHA-ACETYLTRANSFERASE 50"/>
    <property type="match status" value="1"/>
</dbReference>
<dbReference type="InterPro" id="IPR016181">
    <property type="entry name" value="Acyl_CoA_acyltransferase"/>
</dbReference>
<feature type="region of interest" description="Disordered" evidence="12">
    <location>
        <begin position="229"/>
        <end position="252"/>
    </location>
</feature>
<keyword evidence="14" id="KW-1185">Reference proteome</keyword>
<dbReference type="GO" id="GO:0120518">
    <property type="term" value="F:protein N-terminal-methionine acetyltransferase activity"/>
    <property type="evidence" value="ECO:0007669"/>
    <property type="project" value="UniProtKB-EC"/>
</dbReference>
<feature type="region of interest" description="Disordered" evidence="12">
    <location>
        <begin position="1"/>
        <end position="34"/>
    </location>
</feature>
<name>A0A1I7TL52_9PELO</name>
<proteinExistence type="predicted"/>
<reference evidence="15" key="1">
    <citation type="submission" date="2016-11" db="UniProtKB">
        <authorList>
            <consortium name="WormBaseParasite"/>
        </authorList>
    </citation>
    <scope>IDENTIFICATION</scope>
</reference>
<evidence type="ECO:0000256" key="8">
    <source>
        <dbReference type="ARBA" id="ARBA00048799"/>
    </source>
</evidence>
<comment type="catalytic activity">
    <reaction evidence="10">
        <text>N-terminal L-methionyl-L-leucyl-[protein] + acetyl-CoA = N-terminal N(alpha)-acetyl-L-methionyl-L-leucyl-[protein] + CoA + H(+)</text>
        <dbReference type="Rhea" id="RHEA:50520"/>
        <dbReference type="Rhea" id="RHEA-COMP:12711"/>
        <dbReference type="Rhea" id="RHEA-COMP:12712"/>
        <dbReference type="ChEBI" id="CHEBI:15378"/>
        <dbReference type="ChEBI" id="CHEBI:57287"/>
        <dbReference type="ChEBI" id="CHEBI:57288"/>
        <dbReference type="ChEBI" id="CHEBI:133377"/>
        <dbReference type="ChEBI" id="CHEBI:133378"/>
        <dbReference type="EC" id="2.3.1.258"/>
    </reaction>
</comment>
<evidence type="ECO:0000256" key="2">
    <source>
        <dbReference type="ARBA" id="ARBA00023315"/>
    </source>
</evidence>
<comment type="catalytic activity">
    <reaction evidence="9">
        <text>N-terminal L-methionyl-L-alanyl-[protein] + acetyl-CoA = N-terminal N(alpha)-acetyl-L-methionyl-L-alanyl-[protein] + CoA + H(+)</text>
        <dbReference type="Rhea" id="RHEA:50564"/>
        <dbReference type="Rhea" id="RHEA-COMP:12726"/>
        <dbReference type="Rhea" id="RHEA-COMP:12727"/>
        <dbReference type="ChEBI" id="CHEBI:15378"/>
        <dbReference type="ChEBI" id="CHEBI:57287"/>
        <dbReference type="ChEBI" id="CHEBI:57288"/>
        <dbReference type="ChEBI" id="CHEBI:133398"/>
        <dbReference type="ChEBI" id="CHEBI:133399"/>
        <dbReference type="EC" id="2.3.1.258"/>
    </reaction>
</comment>
<sequence length="416" mass="47105">MASSSNEPSQVASTQARNEIPENTATRSSLPNTNEKMVALQNHLRIETFDEQNLQQRIRELTVLVNIISGGADDSFYENDHQEVLVRLYERFHFFDNTRGRQDVPESLRIYTRLANKRVTIADVTEENIEIGVMCCIEFPPPHKEYNIMSLGVVQQYERHKRLVIDLFLKHAISTAEKTNDIEIVRYFCKADDTVTMELLNRSGFSAYENSQFFIKPIVKNIPQVEAFDSDEGETDDGQGTSTDGDRSGTNAGRNTAILEIKKRYLHLANVSIKNLPALKQINEIINPADHIQQESIFRNVLEIPELTFLAYFDVYPCGYITCQKVSNHDGSSHLSIVTLGVTPDRRGFGIGEALLRRAIKVANEMADVKFLTAIVPANKDSAERLFKRHHFEQCGGLSEKYGAYQGHIFSKRTGN</sequence>
<evidence type="ECO:0000256" key="11">
    <source>
        <dbReference type="ARBA" id="ARBA00049454"/>
    </source>
</evidence>
<evidence type="ECO:0000256" key="3">
    <source>
        <dbReference type="ARBA" id="ARBA00039121"/>
    </source>
</evidence>
<protein>
    <recommendedName>
        <fullName evidence="3">N-terminal methionine N(alpha)-acetyltransferase NatE</fullName>
        <ecNumber evidence="3">2.3.1.258</ecNumber>
    </recommendedName>
</protein>
<comment type="catalytic activity">
    <reaction evidence="7">
        <text>N-terminal L-methionyl-L-lysyl-[protein] + acetyl-CoA = N-terminal N(alpha)-acetyl-L-methionyl-L-lysyl-[protein] + CoA + H(+)</text>
        <dbReference type="Rhea" id="RHEA:50580"/>
        <dbReference type="Rhea" id="RHEA-COMP:12734"/>
        <dbReference type="Rhea" id="RHEA-COMP:12735"/>
        <dbReference type="ChEBI" id="CHEBI:15378"/>
        <dbReference type="ChEBI" id="CHEBI:57287"/>
        <dbReference type="ChEBI" id="CHEBI:57288"/>
        <dbReference type="ChEBI" id="CHEBI:133406"/>
        <dbReference type="ChEBI" id="CHEBI:133407"/>
        <dbReference type="EC" id="2.3.1.258"/>
    </reaction>
</comment>
<feature type="domain" description="N-acetyltransferase" evidence="13">
    <location>
        <begin position="266"/>
        <end position="416"/>
    </location>
</feature>
<dbReference type="PROSITE" id="PS51186">
    <property type="entry name" value="GNAT"/>
    <property type="match status" value="1"/>
</dbReference>
<keyword evidence="1" id="KW-0808">Transferase</keyword>
<accession>A0A1I7TL52</accession>
<comment type="catalytic activity">
    <reaction evidence="11">
        <text>N-terminal L-methionyl-L-threonyl-[protein] + acetyl-CoA = N-terminal N(alpha)-acetyl-L-methionyl-L-threonyl-[protein] + CoA + H(+)</text>
        <dbReference type="Rhea" id="RHEA:50576"/>
        <dbReference type="Rhea" id="RHEA-COMP:12732"/>
        <dbReference type="Rhea" id="RHEA-COMP:12733"/>
        <dbReference type="ChEBI" id="CHEBI:15378"/>
        <dbReference type="ChEBI" id="CHEBI:57287"/>
        <dbReference type="ChEBI" id="CHEBI:57288"/>
        <dbReference type="ChEBI" id="CHEBI:133404"/>
        <dbReference type="ChEBI" id="CHEBI:133405"/>
        <dbReference type="EC" id="2.3.1.258"/>
    </reaction>
</comment>
<dbReference type="STRING" id="1561998.A0A1I7TL52"/>
<comment type="catalytic activity">
    <reaction evidence="4">
        <text>N-terminal L-methionyl-L-seryl-[protein] + acetyl-CoA = N-terminal N(alpha)-acetyl-L-methionyl-L-seryl-[protein] + CoA + H(+)</text>
        <dbReference type="Rhea" id="RHEA:50568"/>
        <dbReference type="Rhea" id="RHEA-COMP:12728"/>
        <dbReference type="Rhea" id="RHEA-COMP:12729"/>
        <dbReference type="ChEBI" id="CHEBI:15378"/>
        <dbReference type="ChEBI" id="CHEBI:57287"/>
        <dbReference type="ChEBI" id="CHEBI:57288"/>
        <dbReference type="ChEBI" id="CHEBI:133400"/>
        <dbReference type="ChEBI" id="CHEBI:133401"/>
        <dbReference type="EC" id="2.3.1.258"/>
    </reaction>
</comment>
<dbReference type="WBParaSite" id="Csp11.Scaffold628.g6995.t1">
    <property type="protein sequence ID" value="Csp11.Scaffold628.g6995.t1"/>
    <property type="gene ID" value="Csp11.Scaffold628.g6995"/>
</dbReference>
<comment type="catalytic activity">
    <reaction evidence="5">
        <text>N-terminal L-methionyl-L-tyrosyl-[protein] + acetyl-CoA = N-terminal N(alpha)-acetyl-L-methionyl-L-tyrosyl-[protein] + CoA + H(+)</text>
        <dbReference type="Rhea" id="RHEA:50532"/>
        <dbReference type="Rhea" id="RHEA-COMP:12717"/>
        <dbReference type="Rhea" id="RHEA-COMP:12718"/>
        <dbReference type="ChEBI" id="CHEBI:15378"/>
        <dbReference type="ChEBI" id="CHEBI:57287"/>
        <dbReference type="ChEBI" id="CHEBI:57288"/>
        <dbReference type="ChEBI" id="CHEBI:133384"/>
        <dbReference type="ChEBI" id="CHEBI:133385"/>
        <dbReference type="EC" id="2.3.1.258"/>
    </reaction>
</comment>
<dbReference type="PANTHER" id="PTHR42919">
    <property type="entry name" value="N-ALPHA-ACETYLTRANSFERASE"/>
    <property type="match status" value="1"/>
</dbReference>
<keyword evidence="2" id="KW-0012">Acyltransferase</keyword>
<evidence type="ECO:0000256" key="9">
    <source>
        <dbReference type="ARBA" id="ARBA00049002"/>
    </source>
</evidence>
<evidence type="ECO:0000313" key="14">
    <source>
        <dbReference type="Proteomes" id="UP000095282"/>
    </source>
</evidence>
<dbReference type="EC" id="2.3.1.258" evidence="3"/>